<evidence type="ECO:0000313" key="2">
    <source>
        <dbReference type="Proteomes" id="UP000474967"/>
    </source>
</evidence>
<organism evidence="1 2">
    <name type="scientific">Leifsonia tongyongensis</name>
    <dbReference type="NCBI Taxonomy" id="1268043"/>
    <lineage>
        <taxon>Bacteria</taxon>
        <taxon>Bacillati</taxon>
        <taxon>Actinomycetota</taxon>
        <taxon>Actinomycetes</taxon>
        <taxon>Micrococcales</taxon>
        <taxon>Microbacteriaceae</taxon>
        <taxon>Leifsonia</taxon>
    </lineage>
</organism>
<accession>A0A6L9Y2W5</accession>
<sequence length="65" mass="6766">MAATAEDRKLLDAIATYAAAVQVEKEGAVPEKSVDDAAAEALVELDKFTVRVAQAVAARQNAHGV</sequence>
<comment type="caution">
    <text evidence="1">The sequence shown here is derived from an EMBL/GenBank/DDBJ whole genome shotgun (WGS) entry which is preliminary data.</text>
</comment>
<evidence type="ECO:0000313" key="1">
    <source>
        <dbReference type="EMBL" id="NEN07628.1"/>
    </source>
</evidence>
<name>A0A6L9Y2W5_9MICO</name>
<protein>
    <submittedName>
        <fullName evidence="1">Uncharacterized protein</fullName>
    </submittedName>
</protein>
<reference evidence="1 2" key="1">
    <citation type="journal article" date="2014" name="J. Microbiol.">
        <title>Diaminobutyricibacter tongyongensis gen. nov., sp. nov. and Homoserinibacter gongjuensis gen. nov., sp. nov. belong to the family Microbacteriaceae.</title>
        <authorList>
            <person name="Kim S.J."/>
            <person name="Ahn J.H."/>
            <person name="Weon H.Y."/>
            <person name="Hamada M."/>
            <person name="Suzuki K."/>
            <person name="Kwon S.W."/>
        </authorList>
    </citation>
    <scope>NUCLEOTIDE SEQUENCE [LARGE SCALE GENOMIC DNA]</scope>
    <source>
        <strain evidence="1 2">NBRC 108724</strain>
    </source>
</reference>
<gene>
    <name evidence="1" type="ORF">G3T36_17360</name>
</gene>
<dbReference type="AlphaFoldDB" id="A0A6L9Y2W5"/>
<dbReference type="EMBL" id="JAAGWY010000004">
    <property type="protein sequence ID" value="NEN07628.1"/>
    <property type="molecule type" value="Genomic_DNA"/>
</dbReference>
<dbReference type="Proteomes" id="UP000474967">
    <property type="component" value="Unassembled WGS sequence"/>
</dbReference>
<keyword evidence="2" id="KW-1185">Reference proteome</keyword>
<dbReference type="RefSeq" id="WP_163291094.1">
    <property type="nucleotide sequence ID" value="NZ_JAAGWY010000004.1"/>
</dbReference>
<proteinExistence type="predicted"/>